<sequence>METKILYFICEGITEVTLIKKLLEKNNYKSSSNDKEENKNLILFDLSSQKNIKIYLANCEGKDRCKKYVNSLLKSISDENFEIIFFLDADDSSEDGSFTGVKRTKDLVENILKNKNCSYSSYILPNDMDDGMTETLLNKCFLCNKTVKYIEETTFKEIEELKEIIISNKHKSLFMIMAALLAKKGVAHHFIENNFKNFDSKNEDLKKLENWILEKIL</sequence>
<dbReference type="Proteomes" id="UP000241472">
    <property type="component" value="Chromosome"/>
</dbReference>
<organism evidence="1 2">
    <name type="scientific">Fusobacterium periodonticum</name>
    <dbReference type="NCBI Taxonomy" id="860"/>
    <lineage>
        <taxon>Bacteria</taxon>
        <taxon>Fusobacteriati</taxon>
        <taxon>Fusobacteriota</taxon>
        <taxon>Fusobacteriia</taxon>
        <taxon>Fusobacteriales</taxon>
        <taxon>Fusobacteriaceae</taxon>
        <taxon>Fusobacterium</taxon>
    </lineage>
</organism>
<proteinExistence type="predicted"/>
<reference evidence="1 2" key="1">
    <citation type="submission" date="2018-03" db="EMBL/GenBank/DDBJ databases">
        <title>Complete Fusobacterium genomes using hybrid Minion sequencing.</title>
        <authorList>
            <person name="Slade D.J."/>
            <person name="Lahmers K."/>
        </authorList>
    </citation>
    <scope>NUCLEOTIDE SEQUENCE [LARGE SCALE GENOMIC DNA]</scope>
    <source>
        <strain evidence="1 2">2_1_31</strain>
    </source>
</reference>
<gene>
    <name evidence="1" type="ORF">C4N17_10095</name>
</gene>
<dbReference type="AlphaFoldDB" id="A0AAD0HVU6"/>
<accession>A0AAD0HVU6</accession>
<dbReference type="RefSeq" id="WP_008793779.1">
    <property type="nucleotide sequence ID" value="NZ_CABKNO010000005.1"/>
</dbReference>
<dbReference type="InterPro" id="IPR024508">
    <property type="entry name" value="DUF3226"/>
</dbReference>
<dbReference type="EMBL" id="CP028108">
    <property type="protein sequence ID" value="AVQ25961.1"/>
    <property type="molecule type" value="Genomic_DNA"/>
</dbReference>
<evidence type="ECO:0000313" key="1">
    <source>
        <dbReference type="EMBL" id="AVQ25961.1"/>
    </source>
</evidence>
<dbReference type="KEGG" id="fpei:C4N17_10095"/>
<dbReference type="Gene3D" id="3.40.50.10620">
    <property type="entry name" value="PH0156-like domains"/>
    <property type="match status" value="1"/>
</dbReference>
<name>A0AAD0HVU6_9FUSO</name>
<evidence type="ECO:0000313" key="2">
    <source>
        <dbReference type="Proteomes" id="UP000241472"/>
    </source>
</evidence>
<protein>
    <submittedName>
        <fullName evidence="1">Uncharacterized protein</fullName>
    </submittedName>
</protein>
<dbReference type="Pfam" id="PF11536">
    <property type="entry name" value="DUF3226"/>
    <property type="match status" value="1"/>
</dbReference>
<dbReference type="SUPFAM" id="SSF160945">
    <property type="entry name" value="PH0156-like"/>
    <property type="match status" value="1"/>
</dbReference>